<dbReference type="InterPro" id="IPR051199">
    <property type="entry name" value="LPS_LOS_Heptosyltrfase"/>
</dbReference>
<dbReference type="EMBL" id="JAUOZS010000001">
    <property type="protein sequence ID" value="MDT8903185.1"/>
    <property type="molecule type" value="Genomic_DNA"/>
</dbReference>
<evidence type="ECO:0000256" key="1">
    <source>
        <dbReference type="ARBA" id="ARBA00022676"/>
    </source>
</evidence>
<dbReference type="InterPro" id="IPR049327">
    <property type="entry name" value="TibC/BAHTCr-like_N"/>
</dbReference>
<dbReference type="InterPro" id="IPR002201">
    <property type="entry name" value="Glyco_trans_9"/>
</dbReference>
<protein>
    <submittedName>
        <fullName evidence="4">Autotransporter strand-loop-strand O-heptosyltransferase</fullName>
    </submittedName>
</protein>
<sequence length="424" mass="47910">MSDIQATPQDESKLLTRVQGGPAGVRSGQKAYLNISPGPLTCKTDVAGLAFDFNYGLRVKVPEGDWRVRFIDRDARVTLFDNIVSGDYAISTKKYFVNFGLEVYRGDRLIFSHDYSPAGKKVLIQFPVGTLGDAIAWFPYAQVFKHTHDCQVYCAMEKHLAEVFAPSYPDLHFVGPDERPDGVYASYYLGVFPGGDRDHQPVDWRSVGLQRTIPYLLGLPPEEVRPVAAPRCLERPVPEPYVCIASQSTAQAKYWNNPAGWMNTVKHLKERGYRVLCIDREPLHGRGSRWNTIPYGAEDFTGDKPLTERVDLLYHADFFVGLASGLSWLAWAAGKPVVLISGFSLPTMEFFTPYRIINYHVCNSCFSDGALEFDHEDFAWCPRHKDTDRQFECTRAITPEAVNSVIDRLMADHGFEPKREEIPR</sequence>
<comment type="caution">
    <text evidence="4">The sequence shown here is derived from an EMBL/GenBank/DDBJ whole genome shotgun (WGS) entry which is preliminary data.</text>
</comment>
<dbReference type="PANTHER" id="PTHR30160">
    <property type="entry name" value="TETRAACYLDISACCHARIDE 4'-KINASE-RELATED"/>
    <property type="match status" value="1"/>
</dbReference>
<dbReference type="NCBIfam" id="TIGR04414">
    <property type="entry name" value="hepto_Aah_TibC"/>
    <property type="match status" value="1"/>
</dbReference>
<evidence type="ECO:0000313" key="4">
    <source>
        <dbReference type="EMBL" id="MDT8903185.1"/>
    </source>
</evidence>
<evidence type="ECO:0000259" key="3">
    <source>
        <dbReference type="Pfam" id="PF21129"/>
    </source>
</evidence>
<dbReference type="Pfam" id="PF01075">
    <property type="entry name" value="Glyco_transf_9"/>
    <property type="match status" value="1"/>
</dbReference>
<proteinExistence type="predicted"/>
<dbReference type="PANTHER" id="PTHR30160:SF1">
    <property type="entry name" value="LIPOPOLYSACCHARIDE 1,2-N-ACETYLGLUCOSAMINETRANSFERASE-RELATED"/>
    <property type="match status" value="1"/>
</dbReference>
<gene>
    <name evidence="4" type="ORF">Q4T40_18270</name>
</gene>
<accession>A0ABU3P2D1</accession>
<evidence type="ECO:0000313" key="5">
    <source>
        <dbReference type="Proteomes" id="UP001254848"/>
    </source>
</evidence>
<evidence type="ECO:0000256" key="2">
    <source>
        <dbReference type="ARBA" id="ARBA00022679"/>
    </source>
</evidence>
<dbReference type="Proteomes" id="UP001254848">
    <property type="component" value="Unassembled WGS sequence"/>
</dbReference>
<keyword evidence="5" id="KW-1185">Reference proteome</keyword>
<reference evidence="4 5" key="1">
    <citation type="submission" date="2023-07" db="EMBL/GenBank/DDBJ databases">
        <title>The novel representative of Negativicutes class, Anaeroselena agilis gen. nov. sp. nov.</title>
        <authorList>
            <person name="Prokofeva M.I."/>
            <person name="Elcheninov A.G."/>
            <person name="Klyukina A."/>
            <person name="Kublanov I.V."/>
            <person name="Frolov E.N."/>
            <person name="Podosokorskaya O.A."/>
        </authorList>
    </citation>
    <scope>NUCLEOTIDE SEQUENCE [LARGE SCALE GENOMIC DNA]</scope>
    <source>
        <strain evidence="4 5">4137-cl</strain>
    </source>
</reference>
<dbReference type="InterPro" id="IPR030929">
    <property type="entry name" value="Aah/TibC-like"/>
</dbReference>
<dbReference type="CDD" id="cd03789">
    <property type="entry name" value="GT9_LPS_heptosyltransferase"/>
    <property type="match status" value="1"/>
</dbReference>
<keyword evidence="1" id="KW-0328">Glycosyltransferase</keyword>
<dbReference type="RefSeq" id="WP_413781644.1">
    <property type="nucleotide sequence ID" value="NZ_JAUOZS010000001.1"/>
</dbReference>
<feature type="domain" description="Autotransproter heptosyltransferase TibC/BAHTCr-like N-terminal" evidence="3">
    <location>
        <begin position="47"/>
        <end position="107"/>
    </location>
</feature>
<dbReference type="SUPFAM" id="SSF53756">
    <property type="entry name" value="UDP-Glycosyltransferase/glycogen phosphorylase"/>
    <property type="match status" value="1"/>
</dbReference>
<organism evidence="4 5">
    <name type="scientific">Anaeroselena agilis</name>
    <dbReference type="NCBI Taxonomy" id="3063788"/>
    <lineage>
        <taxon>Bacteria</taxon>
        <taxon>Bacillati</taxon>
        <taxon>Bacillota</taxon>
        <taxon>Negativicutes</taxon>
        <taxon>Acetonemataceae</taxon>
        <taxon>Anaeroselena</taxon>
    </lineage>
</organism>
<dbReference type="Gene3D" id="3.40.50.2000">
    <property type="entry name" value="Glycogen Phosphorylase B"/>
    <property type="match status" value="1"/>
</dbReference>
<keyword evidence="2" id="KW-0808">Transferase</keyword>
<dbReference type="Pfam" id="PF21129">
    <property type="entry name" value="TibC_1st"/>
    <property type="match status" value="1"/>
</dbReference>
<name>A0ABU3P2D1_9FIRM</name>